<proteinExistence type="predicted"/>
<evidence type="ECO:0000313" key="3">
    <source>
        <dbReference type="EMBL" id="MDD7960795.1"/>
    </source>
</evidence>
<evidence type="ECO:0000256" key="2">
    <source>
        <dbReference type="SAM" id="Phobius"/>
    </source>
</evidence>
<dbReference type="RefSeq" id="WP_274220621.1">
    <property type="nucleotide sequence ID" value="NZ_JAQZCH010000001.1"/>
</dbReference>
<keyword evidence="4" id="KW-1185">Reference proteome</keyword>
<evidence type="ECO:0000313" key="4">
    <source>
        <dbReference type="Proteomes" id="UP001218170"/>
    </source>
</evidence>
<dbReference type="EMBL" id="JAQZCI010000001">
    <property type="protein sequence ID" value="MDD7960795.1"/>
    <property type="molecule type" value="Genomic_DNA"/>
</dbReference>
<keyword evidence="2" id="KW-0472">Membrane</keyword>
<comment type="caution">
    <text evidence="3">The sequence shown here is derived from an EMBL/GenBank/DDBJ whole genome shotgun (WGS) entry which is preliminary data.</text>
</comment>
<name>A0ABT5SDB6_9MICO</name>
<feature type="transmembrane region" description="Helical" evidence="2">
    <location>
        <begin position="25"/>
        <end position="50"/>
    </location>
</feature>
<gene>
    <name evidence="3" type="ORF">PUW80_00360</name>
</gene>
<protein>
    <submittedName>
        <fullName evidence="3">Uncharacterized protein</fullName>
    </submittedName>
</protein>
<dbReference type="Proteomes" id="UP001218170">
    <property type="component" value="Unassembled WGS sequence"/>
</dbReference>
<feature type="compositionally biased region" description="Pro residues" evidence="1">
    <location>
        <begin position="1"/>
        <end position="10"/>
    </location>
</feature>
<keyword evidence="2" id="KW-0812">Transmembrane</keyword>
<reference evidence="3 4" key="1">
    <citation type="submission" date="2023-02" db="EMBL/GenBank/DDBJ databases">
        <title>Study of novel species of the Microbacterium genus.</title>
        <authorList>
            <person name="Arroyo-Herrera I."/>
            <person name="Roman-Ponce B."/>
            <person name="Vasquez-Murrieta M.S."/>
        </authorList>
    </citation>
    <scope>NUCLEOTIDE SEQUENCE [LARGE SCALE GENOMIC DNA]</scope>
    <source>
        <strain evidence="3 4">NE1TT3</strain>
    </source>
</reference>
<keyword evidence="2" id="KW-1133">Transmembrane helix</keyword>
<sequence length="233" mass="24499">MAPTPAPPQPREVSSPQQRRRRKDVTLTVVTIAVVVVICAAAGFAAWAMANSWWTETDPAPSADQQLDDGQSRFDRAGVDFFTRQGVATVHLDGDTAATDLGLDPDGEHPIEPLVPIELNVAGSTGTFSFGGVDDFALATAAGRVTRVDVEPAASGSWRTITAELRNRGAAWGWSEDEIAALESELGDASRSAPGEAHTAALPTVTVDGIDVEAIVTMDADGGAVTLRYMLSR</sequence>
<evidence type="ECO:0000256" key="1">
    <source>
        <dbReference type="SAM" id="MobiDB-lite"/>
    </source>
</evidence>
<accession>A0ABT5SDB6</accession>
<organism evidence="3 4">
    <name type="scientific">Microbacterium thalli</name>
    <dbReference type="NCBI Taxonomy" id="3027921"/>
    <lineage>
        <taxon>Bacteria</taxon>
        <taxon>Bacillati</taxon>
        <taxon>Actinomycetota</taxon>
        <taxon>Actinomycetes</taxon>
        <taxon>Micrococcales</taxon>
        <taxon>Microbacteriaceae</taxon>
        <taxon>Microbacterium</taxon>
    </lineage>
</organism>
<feature type="region of interest" description="Disordered" evidence="1">
    <location>
        <begin position="1"/>
        <end position="22"/>
    </location>
</feature>